<dbReference type="Proteomes" id="UP000012338">
    <property type="component" value="Unassembled WGS sequence"/>
</dbReference>
<proteinExistence type="predicted"/>
<sequence>VEKGAEVNMQDGEYSNALQAASYRGYEAIVKLLLDKGADVNAQGGCFDNALHTASRMGREAVVKMLRERDVIKVILTSKRRARLVCNRQHI</sequence>
<evidence type="ECO:0000256" key="1">
    <source>
        <dbReference type="ARBA" id="ARBA00022737"/>
    </source>
</evidence>
<dbReference type="OrthoDB" id="4772757at2759"/>
<evidence type="ECO:0000256" key="3">
    <source>
        <dbReference type="PROSITE-ProRule" id="PRU00023"/>
    </source>
</evidence>
<dbReference type="PANTHER" id="PTHR24171">
    <property type="entry name" value="ANKYRIN REPEAT DOMAIN-CONTAINING PROTEIN 39-RELATED"/>
    <property type="match status" value="1"/>
</dbReference>
<dbReference type="AlphaFoldDB" id="N4X3J4"/>
<keyword evidence="1" id="KW-0677">Repeat</keyword>
<dbReference type="Gene3D" id="1.25.40.20">
    <property type="entry name" value="Ankyrin repeat-containing domain"/>
    <property type="match status" value="1"/>
</dbReference>
<dbReference type="Pfam" id="PF13637">
    <property type="entry name" value="Ank_4"/>
    <property type="match status" value="1"/>
</dbReference>
<accession>N4X3J4</accession>
<dbReference type="PROSITE" id="PS50297">
    <property type="entry name" value="ANK_REP_REGION"/>
    <property type="match status" value="1"/>
</dbReference>
<keyword evidence="5" id="KW-1185">Reference proteome</keyword>
<organism evidence="4 5">
    <name type="scientific">Cochliobolus heterostrophus (strain C4 / ATCC 48331 / race T)</name>
    <name type="common">Southern corn leaf blight fungus</name>
    <name type="synonym">Bipolaris maydis</name>
    <dbReference type="NCBI Taxonomy" id="665024"/>
    <lineage>
        <taxon>Eukaryota</taxon>
        <taxon>Fungi</taxon>
        <taxon>Dikarya</taxon>
        <taxon>Ascomycota</taxon>
        <taxon>Pezizomycotina</taxon>
        <taxon>Dothideomycetes</taxon>
        <taxon>Pleosporomycetidae</taxon>
        <taxon>Pleosporales</taxon>
        <taxon>Pleosporineae</taxon>
        <taxon>Pleosporaceae</taxon>
        <taxon>Bipolaris</taxon>
    </lineage>
</organism>
<keyword evidence="2 3" id="KW-0040">ANK repeat</keyword>
<dbReference type="PROSITE" id="PS50088">
    <property type="entry name" value="ANK_REPEAT"/>
    <property type="match status" value="1"/>
</dbReference>
<dbReference type="RefSeq" id="XP_014076957.1">
    <property type="nucleotide sequence ID" value="XM_014221482.1"/>
</dbReference>
<protein>
    <submittedName>
        <fullName evidence="4">Uncharacterized protein</fullName>
    </submittedName>
</protein>
<dbReference type="HOGENOM" id="CLU_000134_45_11_1"/>
<evidence type="ECO:0000256" key="2">
    <source>
        <dbReference type="ARBA" id="ARBA00023043"/>
    </source>
</evidence>
<dbReference type="EMBL" id="KB733461">
    <property type="protein sequence ID" value="ENI03048.1"/>
    <property type="molecule type" value="Genomic_DNA"/>
</dbReference>
<dbReference type="InterPro" id="IPR036770">
    <property type="entry name" value="Ankyrin_rpt-contain_sf"/>
</dbReference>
<name>N4X3J4_COCH4</name>
<evidence type="ECO:0000313" key="4">
    <source>
        <dbReference type="EMBL" id="ENI03048.1"/>
    </source>
</evidence>
<reference evidence="5" key="2">
    <citation type="journal article" date="2013" name="PLoS Genet.">
        <title>Comparative genome structure, secondary metabolite, and effector coding capacity across Cochliobolus pathogens.</title>
        <authorList>
            <person name="Condon B.J."/>
            <person name="Leng Y."/>
            <person name="Wu D."/>
            <person name="Bushley K.E."/>
            <person name="Ohm R.A."/>
            <person name="Otillar R."/>
            <person name="Martin J."/>
            <person name="Schackwitz W."/>
            <person name="Grimwood J."/>
            <person name="MohdZainudin N."/>
            <person name="Xue C."/>
            <person name="Wang R."/>
            <person name="Manning V.A."/>
            <person name="Dhillon B."/>
            <person name="Tu Z.J."/>
            <person name="Steffenson B.J."/>
            <person name="Salamov A."/>
            <person name="Sun H."/>
            <person name="Lowry S."/>
            <person name="LaButti K."/>
            <person name="Han J."/>
            <person name="Copeland A."/>
            <person name="Lindquist E."/>
            <person name="Barry K."/>
            <person name="Schmutz J."/>
            <person name="Baker S.E."/>
            <person name="Ciuffetti L.M."/>
            <person name="Grigoriev I.V."/>
            <person name="Zhong S."/>
            <person name="Turgeon B.G."/>
        </authorList>
    </citation>
    <scope>NUCLEOTIDE SEQUENCE [LARGE SCALE GENOMIC DNA]</scope>
    <source>
        <strain evidence="5">C4 / ATCC 48331 / race T</strain>
    </source>
</reference>
<gene>
    <name evidence="4" type="ORF">COCC4DRAFT_143917</name>
</gene>
<dbReference type="SMART" id="SM00248">
    <property type="entry name" value="ANK"/>
    <property type="match status" value="2"/>
</dbReference>
<feature type="repeat" description="ANK" evidence="3">
    <location>
        <begin position="13"/>
        <end position="45"/>
    </location>
</feature>
<feature type="non-terminal residue" evidence="4">
    <location>
        <position position="1"/>
    </location>
</feature>
<reference evidence="4 5" key="1">
    <citation type="journal article" date="2012" name="PLoS Pathog.">
        <title>Diverse lifestyles and strategies of plant pathogenesis encoded in the genomes of eighteen Dothideomycetes fungi.</title>
        <authorList>
            <person name="Ohm R.A."/>
            <person name="Feau N."/>
            <person name="Henrissat B."/>
            <person name="Schoch C.L."/>
            <person name="Horwitz B.A."/>
            <person name="Barry K.W."/>
            <person name="Condon B.J."/>
            <person name="Copeland A.C."/>
            <person name="Dhillon B."/>
            <person name="Glaser F."/>
            <person name="Hesse C.N."/>
            <person name="Kosti I."/>
            <person name="LaButti K."/>
            <person name="Lindquist E.A."/>
            <person name="Lucas S."/>
            <person name="Salamov A.A."/>
            <person name="Bradshaw R.E."/>
            <person name="Ciuffetti L."/>
            <person name="Hamelin R.C."/>
            <person name="Kema G.H.J."/>
            <person name="Lawrence C."/>
            <person name="Scott J.A."/>
            <person name="Spatafora J.W."/>
            <person name="Turgeon B.G."/>
            <person name="de Wit P.J.G.M."/>
            <person name="Zhong S."/>
            <person name="Goodwin S.B."/>
            <person name="Grigoriev I.V."/>
        </authorList>
    </citation>
    <scope>NUCLEOTIDE SEQUENCE [LARGE SCALE GENOMIC DNA]</scope>
    <source>
        <strain evidence="5">C4 / ATCC 48331 / race T</strain>
    </source>
</reference>
<dbReference type="InterPro" id="IPR002110">
    <property type="entry name" value="Ankyrin_rpt"/>
</dbReference>
<dbReference type="SUPFAM" id="SSF48403">
    <property type="entry name" value="Ankyrin repeat"/>
    <property type="match status" value="1"/>
</dbReference>
<dbReference type="GeneID" id="25838184"/>
<evidence type="ECO:0000313" key="5">
    <source>
        <dbReference type="Proteomes" id="UP000012338"/>
    </source>
</evidence>